<gene>
    <name evidence="13" type="ORF">GBM96_07855</name>
</gene>
<name>A0AAI9SCM0_9BURK</name>
<keyword evidence="5" id="KW-0812">Transmembrane</keyword>
<dbReference type="AlphaFoldDB" id="A0AAI9SCM0"/>
<evidence type="ECO:0000256" key="11">
    <source>
        <dbReference type="SAM" id="SignalP"/>
    </source>
</evidence>
<dbReference type="EMBL" id="WEHW01000028">
    <property type="protein sequence ID" value="KAB7650810.1"/>
    <property type="molecule type" value="Genomic_DNA"/>
</dbReference>
<keyword evidence="6 11" id="KW-0732">Signal</keyword>
<keyword evidence="9" id="KW-0472">Membrane</keyword>
<dbReference type="GO" id="GO:0006811">
    <property type="term" value="P:monoatomic ion transport"/>
    <property type="evidence" value="ECO:0007669"/>
    <property type="project" value="UniProtKB-KW"/>
</dbReference>
<dbReference type="GO" id="GO:0046930">
    <property type="term" value="C:pore complex"/>
    <property type="evidence" value="ECO:0007669"/>
    <property type="project" value="UniProtKB-KW"/>
</dbReference>
<dbReference type="InterPro" id="IPR033900">
    <property type="entry name" value="Gram_neg_porin_domain"/>
</dbReference>
<evidence type="ECO:0000256" key="6">
    <source>
        <dbReference type="ARBA" id="ARBA00022729"/>
    </source>
</evidence>
<evidence type="ECO:0000256" key="1">
    <source>
        <dbReference type="ARBA" id="ARBA00004571"/>
    </source>
</evidence>
<dbReference type="Proteomes" id="UP000469462">
    <property type="component" value="Unassembled WGS sequence"/>
</dbReference>
<feature type="signal peptide" evidence="11">
    <location>
        <begin position="1"/>
        <end position="20"/>
    </location>
</feature>
<dbReference type="InterPro" id="IPR050298">
    <property type="entry name" value="Gram-neg_bact_OMP"/>
</dbReference>
<sequence length="392" mass="41950">MKKTLAALAVLGAFAGSAMAADVTLYGAIDQGLSYTYSDVKGFDGSKVVDGDNKLEMTSGIDTASKFGLMGVEDLGNGYKVGFKLENGVDTDSGELGNDGRLFGREAALTVYGPFGELAFGRMGGIASSAGTYDLLSYVESFDGGDNAVWGFTASDRYDNMITYATPRVAGLQGIVQYSFKMDNVNEDKTHVEGESTADRYLSAGLTGEYGPAQFALGYELTKYSTTSRDVDYERDDQNLVFVGGNYDFGVAKLFAEVQYFSGARGVFGSDAFTIGGDDTVLEKVDSEKGYKGYGLHLGTVAPVGANGELCVGLYYVDATLEDGFIGDSVKKDGDAQYYGLAARYGYQLSERTKLYVGGGYAEASFDKYLETQKSDYEEKTANVYVGLAHTF</sequence>
<evidence type="ECO:0000256" key="9">
    <source>
        <dbReference type="ARBA" id="ARBA00023136"/>
    </source>
</evidence>
<keyword evidence="7" id="KW-0406">Ion transport</keyword>
<accession>A0AAI9SCM0</accession>
<evidence type="ECO:0000313" key="13">
    <source>
        <dbReference type="EMBL" id="KAB7650810.1"/>
    </source>
</evidence>
<dbReference type="GO" id="GO:0009279">
    <property type="term" value="C:cell outer membrane"/>
    <property type="evidence" value="ECO:0007669"/>
    <property type="project" value="UniProtKB-SubCell"/>
</dbReference>
<keyword evidence="8" id="KW-0626">Porin</keyword>
<dbReference type="Pfam" id="PF13609">
    <property type="entry name" value="Porin_4"/>
    <property type="match status" value="1"/>
</dbReference>
<dbReference type="GO" id="GO:0015288">
    <property type="term" value="F:porin activity"/>
    <property type="evidence" value="ECO:0007669"/>
    <property type="project" value="UniProtKB-KW"/>
</dbReference>
<evidence type="ECO:0000313" key="14">
    <source>
        <dbReference type="Proteomes" id="UP000469462"/>
    </source>
</evidence>
<comment type="subunit">
    <text evidence="2">Homotrimer.</text>
</comment>
<comment type="caution">
    <text evidence="13">The sequence shown here is derived from an EMBL/GenBank/DDBJ whole genome shotgun (WGS) entry which is preliminary data.</text>
</comment>
<evidence type="ECO:0000256" key="3">
    <source>
        <dbReference type="ARBA" id="ARBA00022448"/>
    </source>
</evidence>
<dbReference type="PANTHER" id="PTHR34501:SF9">
    <property type="entry name" value="MAJOR OUTER MEMBRANE PROTEIN P.IA"/>
    <property type="match status" value="1"/>
</dbReference>
<dbReference type="PANTHER" id="PTHR34501">
    <property type="entry name" value="PROTEIN YDDL-RELATED"/>
    <property type="match status" value="1"/>
</dbReference>
<evidence type="ECO:0000256" key="7">
    <source>
        <dbReference type="ARBA" id="ARBA00023065"/>
    </source>
</evidence>
<reference evidence="13 14" key="1">
    <citation type="submission" date="2019-10" db="EMBL/GenBank/DDBJ databases">
        <title>Genome diversity of Sutterella seckii.</title>
        <authorList>
            <person name="Chaplin A.V."/>
            <person name="Sokolova S.R."/>
            <person name="Mosin K.A."/>
            <person name="Ivanova E.L."/>
            <person name="Kochetkova T.O."/>
            <person name="Goltsov A.Y."/>
            <person name="Trofimov D.Y."/>
            <person name="Efimov B.A."/>
        </authorList>
    </citation>
    <scope>NUCLEOTIDE SEQUENCE [LARGE SCALE GENOMIC DNA]</scope>
    <source>
        <strain evidence="13 14">ASD3426</strain>
    </source>
</reference>
<dbReference type="RefSeq" id="WP_139688041.1">
    <property type="nucleotide sequence ID" value="NZ_WEHW01000028.1"/>
</dbReference>
<dbReference type="PRINTS" id="PR00184">
    <property type="entry name" value="NEISSPPORIN"/>
</dbReference>
<dbReference type="InterPro" id="IPR002299">
    <property type="entry name" value="Porin_Neis"/>
</dbReference>
<evidence type="ECO:0000256" key="10">
    <source>
        <dbReference type="ARBA" id="ARBA00023237"/>
    </source>
</evidence>
<comment type="subcellular location">
    <subcellularLocation>
        <location evidence="1">Cell outer membrane</location>
        <topology evidence="1">Multi-pass membrane protein</topology>
    </subcellularLocation>
</comment>
<keyword evidence="4" id="KW-1134">Transmembrane beta strand</keyword>
<dbReference type="InterPro" id="IPR023614">
    <property type="entry name" value="Porin_dom_sf"/>
</dbReference>
<feature type="chain" id="PRO_5042565793" evidence="11">
    <location>
        <begin position="21"/>
        <end position="392"/>
    </location>
</feature>
<keyword evidence="10" id="KW-0998">Cell outer membrane</keyword>
<protein>
    <submittedName>
        <fullName evidence="13">Porin</fullName>
    </submittedName>
</protein>
<dbReference type="SUPFAM" id="SSF56935">
    <property type="entry name" value="Porins"/>
    <property type="match status" value="1"/>
</dbReference>
<dbReference type="CDD" id="cd00342">
    <property type="entry name" value="gram_neg_porins"/>
    <property type="match status" value="1"/>
</dbReference>
<keyword evidence="14" id="KW-1185">Reference proteome</keyword>
<evidence type="ECO:0000259" key="12">
    <source>
        <dbReference type="Pfam" id="PF13609"/>
    </source>
</evidence>
<evidence type="ECO:0000256" key="8">
    <source>
        <dbReference type="ARBA" id="ARBA00023114"/>
    </source>
</evidence>
<keyword evidence="3" id="KW-0813">Transport</keyword>
<feature type="domain" description="Porin" evidence="12">
    <location>
        <begin position="7"/>
        <end position="364"/>
    </location>
</feature>
<dbReference type="Gene3D" id="2.40.160.10">
    <property type="entry name" value="Porin"/>
    <property type="match status" value="1"/>
</dbReference>
<proteinExistence type="predicted"/>
<evidence type="ECO:0000256" key="4">
    <source>
        <dbReference type="ARBA" id="ARBA00022452"/>
    </source>
</evidence>
<evidence type="ECO:0000256" key="2">
    <source>
        <dbReference type="ARBA" id="ARBA00011233"/>
    </source>
</evidence>
<organism evidence="13 14">
    <name type="scientific">Sutterella seckii</name>
    <dbReference type="NCBI Taxonomy" id="1944635"/>
    <lineage>
        <taxon>Bacteria</taxon>
        <taxon>Pseudomonadati</taxon>
        <taxon>Pseudomonadota</taxon>
        <taxon>Betaproteobacteria</taxon>
        <taxon>Burkholderiales</taxon>
        <taxon>Sutterellaceae</taxon>
        <taxon>Sutterella</taxon>
    </lineage>
</organism>
<evidence type="ECO:0000256" key="5">
    <source>
        <dbReference type="ARBA" id="ARBA00022692"/>
    </source>
</evidence>